<name>A0A644TSS4_9ZZZZ</name>
<dbReference type="Gene3D" id="1.10.1370.40">
    <property type="match status" value="1"/>
</dbReference>
<keyword evidence="5 9" id="KW-0378">Hydrolase</keyword>
<dbReference type="EMBL" id="VSSQ01000050">
    <property type="protein sequence ID" value="MPL70023.1"/>
    <property type="molecule type" value="Genomic_DNA"/>
</dbReference>
<dbReference type="PANTHER" id="PTHR43660:SF1">
    <property type="entry name" value="DIPEPTIDYL CARBOXYPEPTIDASE"/>
    <property type="match status" value="1"/>
</dbReference>
<evidence type="ECO:0000313" key="9">
    <source>
        <dbReference type="EMBL" id="MPL70023.1"/>
    </source>
</evidence>
<dbReference type="InterPro" id="IPR024079">
    <property type="entry name" value="MetalloPept_cat_dom_sf"/>
</dbReference>
<keyword evidence="3" id="KW-0645">Protease</keyword>
<dbReference type="GO" id="GO:0005829">
    <property type="term" value="C:cytosol"/>
    <property type="evidence" value="ECO:0007669"/>
    <property type="project" value="UniProtKB-ARBA"/>
</dbReference>
<feature type="domain" description="Peptidase M3A/M3B catalytic" evidence="8">
    <location>
        <begin position="258"/>
        <end position="705"/>
    </location>
</feature>
<keyword evidence="6" id="KW-0862">Zinc</keyword>
<proteinExistence type="inferred from homology"/>
<dbReference type="Gene3D" id="3.40.390.10">
    <property type="entry name" value="Collagenase (Catalytic Domain)"/>
    <property type="match status" value="1"/>
</dbReference>
<comment type="caution">
    <text evidence="9">The sequence shown here is derived from an EMBL/GenBank/DDBJ whole genome shotgun (WGS) entry which is preliminary data.</text>
</comment>
<dbReference type="GO" id="GO:0046872">
    <property type="term" value="F:metal ion binding"/>
    <property type="evidence" value="ECO:0007669"/>
    <property type="project" value="UniProtKB-KW"/>
</dbReference>
<evidence type="ECO:0000256" key="1">
    <source>
        <dbReference type="ARBA" id="ARBA00001947"/>
    </source>
</evidence>
<evidence type="ECO:0000256" key="3">
    <source>
        <dbReference type="ARBA" id="ARBA00022670"/>
    </source>
</evidence>
<accession>A0A644TSS4</accession>
<comment type="cofactor">
    <cofactor evidence="1">
        <name>Zn(2+)</name>
        <dbReference type="ChEBI" id="CHEBI:29105"/>
    </cofactor>
</comment>
<dbReference type="InterPro" id="IPR034005">
    <property type="entry name" value="M3A_DCP"/>
</dbReference>
<dbReference type="InterPro" id="IPR001567">
    <property type="entry name" value="Pept_M3A_M3B_dom"/>
</dbReference>
<organism evidence="9">
    <name type="scientific">bioreactor metagenome</name>
    <dbReference type="NCBI Taxonomy" id="1076179"/>
    <lineage>
        <taxon>unclassified sequences</taxon>
        <taxon>metagenomes</taxon>
        <taxon>ecological metagenomes</taxon>
    </lineage>
</organism>
<dbReference type="AlphaFoldDB" id="A0A644TSS4"/>
<dbReference type="Gene3D" id="1.10.1370.10">
    <property type="entry name" value="Neurolysin, domain 3"/>
    <property type="match status" value="1"/>
</dbReference>
<dbReference type="SUPFAM" id="SSF55486">
    <property type="entry name" value="Metalloproteases ('zincins'), catalytic domain"/>
    <property type="match status" value="1"/>
</dbReference>
<dbReference type="GO" id="GO:0004222">
    <property type="term" value="F:metalloendopeptidase activity"/>
    <property type="evidence" value="ECO:0007669"/>
    <property type="project" value="UniProtKB-EC"/>
</dbReference>
<dbReference type="FunFam" id="3.40.390.10:FF:000009">
    <property type="entry name" value="Oligopeptidase A"/>
    <property type="match status" value="1"/>
</dbReference>
<reference evidence="9" key="1">
    <citation type="submission" date="2019-08" db="EMBL/GenBank/DDBJ databases">
        <authorList>
            <person name="Kucharzyk K."/>
            <person name="Murdoch R.W."/>
            <person name="Higgins S."/>
            <person name="Loffler F."/>
        </authorList>
    </citation>
    <scope>NUCLEOTIDE SEQUENCE</scope>
</reference>
<keyword evidence="4" id="KW-0479">Metal-binding</keyword>
<sequence length="709" mass="81789">MRKTILFTLIMTITSTVLVSQQKSKAEAQTIEKNPLVMEWNTPYQTPPFEKIKTEHYKPAIEYALDIAKKEVDAIIKNKEKPSFENTVIALEHAGSLLNRTLGVFFNINEANTSSELQKIAEDISPMLTRYSNDINMNPELFARVKAVYDQRDDIPLTLEQRMLLDKSYRGFIKNGALLKGKDKEEFRKISEELSLTSLKYQRNNLADQNAYSLVIKNKKDLTGLPQYAIDAAKETAKERKVKGWVFTLDYPSYIPFITYADNRELRKEIWTASNRVANNGNENDNKENVLKIANLRLRMAQILGFSSYAEYALTDRMAEKPAKVMSFIDNLLEESMPYAQKDLKMVTDYAQSKGFQGELQRWDWSYWQEKLKNEKYSINPEMTKPYFQLEKVRDGIFMLADKLYGLEFKENKEIAKYHPDVVTYEVWDKERNKFMALIYMDFFPRESKRSGAWMTSFREQKVIDGNDVRPLIQMVCNFTKPTAKTPSLLTFDEYSTFLHEFGHCLHGVLSECNYESISGTSVYRDFVELPSQIMENWATEKEFLDLFASHYQTGEKIPQELINKIKASEQFLAGYVSVRQLFLGLVDMGWNNISAPISGDVEAIERKSSQKAELLPIVPGSIMSTQFGHIFSGGYAAGYYSYKWAEVLDADAYSVFKEKGIFNKEVSNSFRKNILSQGGKKHPMELYKAFRGHEPSNEALLRRSGFIK</sequence>
<evidence type="ECO:0000256" key="4">
    <source>
        <dbReference type="ARBA" id="ARBA00022723"/>
    </source>
</evidence>
<evidence type="ECO:0000256" key="7">
    <source>
        <dbReference type="ARBA" id="ARBA00023049"/>
    </source>
</evidence>
<dbReference type="GO" id="GO:0004180">
    <property type="term" value="F:carboxypeptidase activity"/>
    <property type="evidence" value="ECO:0007669"/>
    <property type="project" value="TreeGrafter"/>
</dbReference>
<dbReference type="EC" id="3.4.24.70" evidence="9"/>
<evidence type="ECO:0000256" key="2">
    <source>
        <dbReference type="ARBA" id="ARBA00006040"/>
    </source>
</evidence>
<gene>
    <name evidence="9" type="primary">prlC_3</name>
    <name evidence="9" type="ORF">SDC9_15774</name>
</gene>
<comment type="similarity">
    <text evidence="2">Belongs to the peptidase M3 family.</text>
</comment>
<dbReference type="InterPro" id="IPR024077">
    <property type="entry name" value="Neurolysin/TOP_dom2"/>
</dbReference>
<keyword evidence="7" id="KW-0482">Metalloprotease</keyword>
<dbReference type="CDD" id="cd06456">
    <property type="entry name" value="M3A_DCP"/>
    <property type="match status" value="1"/>
</dbReference>
<evidence type="ECO:0000256" key="5">
    <source>
        <dbReference type="ARBA" id="ARBA00022801"/>
    </source>
</evidence>
<protein>
    <submittedName>
        <fullName evidence="9">Oligopeptidase A</fullName>
        <ecNumber evidence="9">3.4.24.70</ecNumber>
    </submittedName>
</protein>
<dbReference type="Pfam" id="PF01432">
    <property type="entry name" value="Peptidase_M3"/>
    <property type="match status" value="1"/>
</dbReference>
<dbReference type="PANTHER" id="PTHR43660">
    <property type="entry name" value="DIPEPTIDYL CARBOXYPEPTIDASE"/>
    <property type="match status" value="1"/>
</dbReference>
<dbReference type="InterPro" id="IPR045090">
    <property type="entry name" value="Pept_M3A_M3B"/>
</dbReference>
<evidence type="ECO:0000259" key="8">
    <source>
        <dbReference type="Pfam" id="PF01432"/>
    </source>
</evidence>
<evidence type="ECO:0000256" key="6">
    <source>
        <dbReference type="ARBA" id="ARBA00022833"/>
    </source>
</evidence>
<dbReference type="GO" id="GO:0006508">
    <property type="term" value="P:proteolysis"/>
    <property type="evidence" value="ECO:0007669"/>
    <property type="project" value="UniProtKB-KW"/>
</dbReference>